<protein>
    <recommendedName>
        <fullName evidence="4">Secreted protein</fullName>
    </recommendedName>
</protein>
<dbReference type="Proteomes" id="UP000077037">
    <property type="component" value="Unassembled WGS sequence"/>
</dbReference>
<proteinExistence type="predicted"/>
<gene>
    <name evidence="2" type="ORF">SAMEA1982600_04061</name>
</gene>
<evidence type="ECO:0008006" key="4">
    <source>
        <dbReference type="Google" id="ProtNLM"/>
    </source>
</evidence>
<evidence type="ECO:0000313" key="3">
    <source>
        <dbReference type="Proteomes" id="UP000077037"/>
    </source>
</evidence>
<organism evidence="2 3">
    <name type="scientific">Bordetella ansorpii</name>
    <dbReference type="NCBI Taxonomy" id="288768"/>
    <lineage>
        <taxon>Bacteria</taxon>
        <taxon>Pseudomonadati</taxon>
        <taxon>Pseudomonadota</taxon>
        <taxon>Betaproteobacteria</taxon>
        <taxon>Burkholderiales</taxon>
        <taxon>Alcaligenaceae</taxon>
        <taxon>Bordetella</taxon>
    </lineage>
</organism>
<feature type="signal peptide" evidence="1">
    <location>
        <begin position="1"/>
        <end position="24"/>
    </location>
</feature>
<keyword evidence="1" id="KW-0732">Signal</keyword>
<dbReference type="EMBL" id="FKBS01000025">
    <property type="protein sequence ID" value="SAI49581.1"/>
    <property type="molecule type" value="Genomic_DNA"/>
</dbReference>
<dbReference type="RefSeq" id="WP_156523171.1">
    <property type="nucleotide sequence ID" value="NZ_FKBS01000025.1"/>
</dbReference>
<evidence type="ECO:0000313" key="2">
    <source>
        <dbReference type="EMBL" id="SAI49581.1"/>
    </source>
</evidence>
<feature type="chain" id="PRO_5007615408" description="Secreted protein" evidence="1">
    <location>
        <begin position="25"/>
        <end position="214"/>
    </location>
</feature>
<dbReference type="AlphaFoldDB" id="A0A157QUX2"/>
<accession>A0A157QUX2</accession>
<sequence length="214" mass="21896">MKRSHAILTIVAAMSTLLSSNANAAVEDEVQLRQMFCASKGGIDITSEGALLHVGKDVTAVVVCQIPGESASADVTAAKTEIAPMAACTPFSTVCGSLLPPSGSYTVSSSNPVFTTSCAAQLTVRSAGGQPTASGTSDFNCRGYNYNNSVLDCSIQWSGPTTFPVGSVGTASVNFNCRAYGSGTFGTAMNYSFQSPRANFTDGPTASSVSVTVQ</sequence>
<evidence type="ECO:0000256" key="1">
    <source>
        <dbReference type="SAM" id="SignalP"/>
    </source>
</evidence>
<reference evidence="2 3" key="1">
    <citation type="submission" date="2016-03" db="EMBL/GenBank/DDBJ databases">
        <authorList>
            <consortium name="Pathogen Informatics"/>
        </authorList>
    </citation>
    <scope>NUCLEOTIDE SEQUENCE [LARGE SCALE GENOMIC DNA]</scope>
    <source>
        <strain evidence="2 3">NCTC13364</strain>
    </source>
</reference>
<name>A0A157QUX2_9BORD</name>